<evidence type="ECO:0000256" key="1">
    <source>
        <dbReference type="ARBA" id="ARBA00022801"/>
    </source>
</evidence>
<gene>
    <name evidence="6" type="ORF">GCM10007894_06840</name>
</gene>
<dbReference type="InterPro" id="IPR002641">
    <property type="entry name" value="PNPLA_dom"/>
</dbReference>
<evidence type="ECO:0000256" key="4">
    <source>
        <dbReference type="PROSITE-ProRule" id="PRU01161"/>
    </source>
</evidence>
<comment type="caution">
    <text evidence="6">The sequence shown here is derived from an EMBL/GenBank/DDBJ whole genome shotgun (WGS) entry which is preliminary data.</text>
</comment>
<name>A0AA37TR12_9GAMM</name>
<keyword evidence="7" id="KW-1185">Reference proteome</keyword>
<dbReference type="Gene3D" id="3.40.1090.10">
    <property type="entry name" value="Cytosolic phospholipase A2 catalytic domain"/>
    <property type="match status" value="1"/>
</dbReference>
<dbReference type="SUPFAM" id="SSF52151">
    <property type="entry name" value="FabD/lysophospholipase-like"/>
    <property type="match status" value="1"/>
</dbReference>
<comment type="caution">
    <text evidence="4">Lacks conserved residue(s) required for the propagation of feature annotation.</text>
</comment>
<dbReference type="AlphaFoldDB" id="A0AA37TR12"/>
<feature type="domain" description="PNPLA" evidence="5">
    <location>
        <begin position="22"/>
        <end position="234"/>
    </location>
</feature>
<evidence type="ECO:0000256" key="3">
    <source>
        <dbReference type="ARBA" id="ARBA00023098"/>
    </source>
</evidence>
<keyword evidence="3 4" id="KW-0443">Lipid metabolism</keyword>
<reference evidence="6 7" key="1">
    <citation type="journal article" date="2014" name="Int. J. Syst. Evol. Microbiol.">
        <title>Complete genome sequence of Corynebacterium casei LMG S-19264T (=DSM 44701T), isolated from a smear-ripened cheese.</title>
        <authorList>
            <consortium name="US DOE Joint Genome Institute (JGI-PGF)"/>
            <person name="Walter F."/>
            <person name="Albersmeier A."/>
            <person name="Kalinowski J."/>
            <person name="Ruckert C."/>
        </authorList>
    </citation>
    <scope>NUCLEOTIDE SEQUENCE [LARGE SCALE GENOMIC DNA]</scope>
    <source>
        <strain evidence="6 7">NBRC 112785</strain>
    </source>
</reference>
<evidence type="ECO:0000313" key="6">
    <source>
        <dbReference type="EMBL" id="GLS82707.1"/>
    </source>
</evidence>
<dbReference type="InterPro" id="IPR016035">
    <property type="entry name" value="Acyl_Trfase/lysoPLipase"/>
</dbReference>
<dbReference type="InterPro" id="IPR050301">
    <property type="entry name" value="NTE"/>
</dbReference>
<keyword evidence="1 4" id="KW-0378">Hydrolase</keyword>
<keyword evidence="2 4" id="KW-0442">Lipid degradation</keyword>
<dbReference type="GO" id="GO:0016042">
    <property type="term" value="P:lipid catabolic process"/>
    <property type="evidence" value="ECO:0007669"/>
    <property type="project" value="UniProtKB-UniRule"/>
</dbReference>
<sequence length="387" mass="43354">MTHKISRKLSLQLNPQAANTALMLGGGGARAAYQIGVLKALASMYPRNHGLPFQVLCGTSAGAINAASLGCYASCFHLGVRKLEYVWRNMQTSDIYRSAWWPLFKHLGGMWLRNFQRQPNIKTPASLFDNQPLRHLLGRVVDFKRLDRNIERKALVALCVDTSSYSDSHSYSFYQSASQQDWHRARRCGKATQLRYAHLMASTAIPLVFPAVKIDQDYHGDGSIHQLSPISSAIHLGASKILIVNLDSPHKPQAKQFNGAPATADVLGHLLDTIFSDTLNSDLERLHRINHTLNQLPNGQSTQGLKNIDTMVIKPSRDLSEMALEHYKSMPLAVRFVMRLAGISKHSNSSFISYVLFERSYTRQLIELGERDAMALKGRLKAFFQRP</sequence>
<dbReference type="PROSITE" id="PS51635">
    <property type="entry name" value="PNPLA"/>
    <property type="match status" value="1"/>
</dbReference>
<dbReference type="RefSeq" id="WP_095498874.1">
    <property type="nucleotide sequence ID" value="NZ_BSPO01000002.1"/>
</dbReference>
<evidence type="ECO:0000259" key="5">
    <source>
        <dbReference type="PROSITE" id="PS51635"/>
    </source>
</evidence>
<dbReference type="PANTHER" id="PTHR14226">
    <property type="entry name" value="NEUROPATHY TARGET ESTERASE/SWISS CHEESE D.MELANOGASTER"/>
    <property type="match status" value="1"/>
</dbReference>
<feature type="active site" description="Nucleophile" evidence="4">
    <location>
        <position position="60"/>
    </location>
</feature>
<proteinExistence type="predicted"/>
<dbReference type="Pfam" id="PF01734">
    <property type="entry name" value="Patatin"/>
    <property type="match status" value="1"/>
</dbReference>
<dbReference type="EMBL" id="BSPO01000002">
    <property type="protein sequence ID" value="GLS82707.1"/>
    <property type="molecule type" value="Genomic_DNA"/>
</dbReference>
<feature type="active site" description="Proton acceptor" evidence="4">
    <location>
        <position position="221"/>
    </location>
</feature>
<evidence type="ECO:0000313" key="7">
    <source>
        <dbReference type="Proteomes" id="UP001157439"/>
    </source>
</evidence>
<evidence type="ECO:0000256" key="2">
    <source>
        <dbReference type="ARBA" id="ARBA00022963"/>
    </source>
</evidence>
<dbReference type="Proteomes" id="UP001157439">
    <property type="component" value="Unassembled WGS sequence"/>
</dbReference>
<organism evidence="6 7">
    <name type="scientific">Paraferrimonas haliotis</name>
    <dbReference type="NCBI Taxonomy" id="2013866"/>
    <lineage>
        <taxon>Bacteria</taxon>
        <taxon>Pseudomonadati</taxon>
        <taxon>Pseudomonadota</taxon>
        <taxon>Gammaproteobacteria</taxon>
        <taxon>Alteromonadales</taxon>
        <taxon>Ferrimonadaceae</taxon>
        <taxon>Paraferrimonas</taxon>
    </lineage>
</organism>
<dbReference type="GO" id="GO:0016787">
    <property type="term" value="F:hydrolase activity"/>
    <property type="evidence" value="ECO:0007669"/>
    <property type="project" value="UniProtKB-UniRule"/>
</dbReference>
<dbReference type="CDD" id="cd07209">
    <property type="entry name" value="Pat_hypo_Ecoli_Z1214_like"/>
    <property type="match status" value="1"/>
</dbReference>
<dbReference type="PANTHER" id="PTHR14226:SF57">
    <property type="entry name" value="BLR7027 PROTEIN"/>
    <property type="match status" value="1"/>
</dbReference>
<accession>A0AA37TR12</accession>
<protein>
    <submittedName>
        <fullName evidence="6">Patatin</fullName>
    </submittedName>
</protein>
<feature type="short sequence motif" description="GXSXG" evidence="4">
    <location>
        <begin position="58"/>
        <end position="62"/>
    </location>
</feature>